<feature type="domain" description="AB hydrolase-1" evidence="2">
    <location>
        <begin position="71"/>
        <end position="173"/>
    </location>
</feature>
<evidence type="ECO:0000256" key="1">
    <source>
        <dbReference type="ARBA" id="ARBA00022801"/>
    </source>
</evidence>
<dbReference type="Proteomes" id="UP000199470">
    <property type="component" value="Unassembled WGS sequence"/>
</dbReference>
<keyword evidence="1" id="KW-0378">Hydrolase</keyword>
<sequence length="288" mass="30580">MERQYSLPAAPAVPAVSAASAGRRPAALLLALALAGVAGNVAAAPLVELVAGLAEPRQVEYELVRRDGSVPVVFENGLAAKLGQWEKVFRAVSQERSAFAYNRPGYGNSAAVASARDGEHIVEELRALLRSKGLNPPYILVGHSVGGLYMQLYARRHPDEVKALVLVDSTHPQQYLGAGAYEQWPTLVRTSFKLLSSSIEMSEFKAATATGGQVLALPAPAGVRVMVLSAARPLGERSAYADDANAKRKDIVRLYPGAQLQWVDSGPDIPLERPEAVLAAIRAVAAGR</sequence>
<keyword evidence="4" id="KW-1185">Reference proteome</keyword>
<dbReference type="GO" id="GO:0016020">
    <property type="term" value="C:membrane"/>
    <property type="evidence" value="ECO:0007669"/>
    <property type="project" value="TreeGrafter"/>
</dbReference>
<protein>
    <submittedName>
        <fullName evidence="3">Pimeloyl-ACP methyl ester carboxylesterase</fullName>
    </submittedName>
</protein>
<dbReference type="AlphaFoldDB" id="A0A1I4HLU9"/>
<evidence type="ECO:0000313" key="3">
    <source>
        <dbReference type="EMBL" id="SFL42491.1"/>
    </source>
</evidence>
<evidence type="ECO:0000259" key="2">
    <source>
        <dbReference type="Pfam" id="PF00561"/>
    </source>
</evidence>
<name>A0A1I4HLU9_9BURK</name>
<organism evidence="3 4">
    <name type="scientific">Rugamonas rubra</name>
    <dbReference type="NCBI Taxonomy" id="758825"/>
    <lineage>
        <taxon>Bacteria</taxon>
        <taxon>Pseudomonadati</taxon>
        <taxon>Pseudomonadota</taxon>
        <taxon>Betaproteobacteria</taxon>
        <taxon>Burkholderiales</taxon>
        <taxon>Oxalobacteraceae</taxon>
        <taxon>Telluria group</taxon>
        <taxon>Rugamonas</taxon>
    </lineage>
</organism>
<dbReference type="PANTHER" id="PTHR43798:SF31">
    <property type="entry name" value="AB HYDROLASE SUPERFAMILY PROTEIN YCLE"/>
    <property type="match status" value="1"/>
</dbReference>
<dbReference type="GO" id="GO:0016787">
    <property type="term" value="F:hydrolase activity"/>
    <property type="evidence" value="ECO:0007669"/>
    <property type="project" value="UniProtKB-KW"/>
</dbReference>
<dbReference type="Gene3D" id="3.40.50.1820">
    <property type="entry name" value="alpha/beta hydrolase"/>
    <property type="match status" value="1"/>
</dbReference>
<dbReference type="Pfam" id="PF00561">
    <property type="entry name" value="Abhydrolase_1"/>
    <property type="match status" value="1"/>
</dbReference>
<dbReference type="STRING" id="758825.SAMN02982985_00057"/>
<dbReference type="SUPFAM" id="SSF53474">
    <property type="entry name" value="alpha/beta-Hydrolases"/>
    <property type="match status" value="1"/>
</dbReference>
<dbReference type="RefSeq" id="WP_217429852.1">
    <property type="nucleotide sequence ID" value="NZ_FOTW01000004.1"/>
</dbReference>
<reference evidence="3 4" key="1">
    <citation type="submission" date="2016-10" db="EMBL/GenBank/DDBJ databases">
        <authorList>
            <person name="de Groot N.N."/>
        </authorList>
    </citation>
    <scope>NUCLEOTIDE SEQUENCE [LARGE SCALE GENOMIC DNA]</scope>
    <source>
        <strain evidence="3 4">ATCC 43154</strain>
    </source>
</reference>
<dbReference type="InterPro" id="IPR000073">
    <property type="entry name" value="AB_hydrolase_1"/>
</dbReference>
<dbReference type="PANTHER" id="PTHR43798">
    <property type="entry name" value="MONOACYLGLYCEROL LIPASE"/>
    <property type="match status" value="1"/>
</dbReference>
<gene>
    <name evidence="3" type="ORF">SAMN02982985_00057</name>
</gene>
<proteinExistence type="predicted"/>
<accession>A0A1I4HLU9</accession>
<dbReference type="EMBL" id="FOTW01000004">
    <property type="protein sequence ID" value="SFL42491.1"/>
    <property type="molecule type" value="Genomic_DNA"/>
</dbReference>
<dbReference type="InterPro" id="IPR029058">
    <property type="entry name" value="AB_hydrolase_fold"/>
</dbReference>
<evidence type="ECO:0000313" key="4">
    <source>
        <dbReference type="Proteomes" id="UP000199470"/>
    </source>
</evidence>
<dbReference type="InterPro" id="IPR050266">
    <property type="entry name" value="AB_hydrolase_sf"/>
</dbReference>